<proteinExistence type="predicted"/>
<evidence type="ECO:0000313" key="3">
    <source>
        <dbReference type="Proteomes" id="UP001286313"/>
    </source>
</evidence>
<sequence>MRQILAGVWYDGNAALGCRGDKLGMKAGTGQTCVAAGDTNVGWRLSPGRQCGSRGDRCGRRRGDLRGTTMPPITHHQHGLSGEPSRGPLPATMATLASVCLV</sequence>
<feature type="compositionally biased region" description="Basic and acidic residues" evidence="1">
    <location>
        <begin position="54"/>
        <end position="65"/>
    </location>
</feature>
<accession>A0AAE1F0I3</accession>
<dbReference type="EMBL" id="JAWQEG010003654">
    <property type="protein sequence ID" value="KAK3865154.1"/>
    <property type="molecule type" value="Genomic_DNA"/>
</dbReference>
<name>A0AAE1F0I3_PETCI</name>
<feature type="region of interest" description="Disordered" evidence="1">
    <location>
        <begin position="52"/>
        <end position="89"/>
    </location>
</feature>
<gene>
    <name evidence="2" type="ORF">Pcinc_029222</name>
</gene>
<dbReference type="Proteomes" id="UP001286313">
    <property type="component" value="Unassembled WGS sequence"/>
</dbReference>
<reference evidence="2" key="1">
    <citation type="submission" date="2023-10" db="EMBL/GenBank/DDBJ databases">
        <title>Genome assemblies of two species of porcelain crab, Petrolisthes cinctipes and Petrolisthes manimaculis (Anomura: Porcellanidae).</title>
        <authorList>
            <person name="Angst P."/>
        </authorList>
    </citation>
    <scope>NUCLEOTIDE SEQUENCE</scope>
    <source>
        <strain evidence="2">PB745_01</strain>
        <tissue evidence="2">Gill</tissue>
    </source>
</reference>
<dbReference type="AlphaFoldDB" id="A0AAE1F0I3"/>
<protein>
    <submittedName>
        <fullName evidence="2">Uncharacterized protein</fullName>
    </submittedName>
</protein>
<evidence type="ECO:0000256" key="1">
    <source>
        <dbReference type="SAM" id="MobiDB-lite"/>
    </source>
</evidence>
<organism evidence="2 3">
    <name type="scientific">Petrolisthes cinctipes</name>
    <name type="common">Flat porcelain crab</name>
    <dbReference type="NCBI Taxonomy" id="88211"/>
    <lineage>
        <taxon>Eukaryota</taxon>
        <taxon>Metazoa</taxon>
        <taxon>Ecdysozoa</taxon>
        <taxon>Arthropoda</taxon>
        <taxon>Crustacea</taxon>
        <taxon>Multicrustacea</taxon>
        <taxon>Malacostraca</taxon>
        <taxon>Eumalacostraca</taxon>
        <taxon>Eucarida</taxon>
        <taxon>Decapoda</taxon>
        <taxon>Pleocyemata</taxon>
        <taxon>Anomura</taxon>
        <taxon>Galatheoidea</taxon>
        <taxon>Porcellanidae</taxon>
        <taxon>Petrolisthes</taxon>
    </lineage>
</organism>
<keyword evidence="3" id="KW-1185">Reference proteome</keyword>
<comment type="caution">
    <text evidence="2">The sequence shown here is derived from an EMBL/GenBank/DDBJ whole genome shotgun (WGS) entry which is preliminary data.</text>
</comment>
<evidence type="ECO:0000313" key="2">
    <source>
        <dbReference type="EMBL" id="KAK3865154.1"/>
    </source>
</evidence>